<reference evidence="3" key="1">
    <citation type="submission" date="2022-11" db="EMBL/GenBank/DDBJ databases">
        <title>Genome Sequence of Cubamyces cubensis.</title>
        <authorList>
            <person name="Buettner E."/>
        </authorList>
    </citation>
    <scope>NUCLEOTIDE SEQUENCE</scope>
    <source>
        <strain evidence="3">MPL-01</strain>
    </source>
</reference>
<keyword evidence="1" id="KW-0175">Coiled coil</keyword>
<dbReference type="PANTHER" id="PTHR43941:SF1">
    <property type="entry name" value="STRUCTURAL MAINTENANCE OF CHROMOSOMES PROTEIN 2"/>
    <property type="match status" value="1"/>
</dbReference>
<feature type="compositionally biased region" description="Acidic residues" evidence="2">
    <location>
        <begin position="13"/>
        <end position="22"/>
    </location>
</feature>
<dbReference type="PANTHER" id="PTHR43941">
    <property type="entry name" value="STRUCTURAL MAINTENANCE OF CHROMOSOMES PROTEIN 2"/>
    <property type="match status" value="1"/>
</dbReference>
<gene>
    <name evidence="3" type="ORF">ONZ51_g9676</name>
</gene>
<dbReference type="EMBL" id="JAPEVG010000340">
    <property type="protein sequence ID" value="KAJ8468385.1"/>
    <property type="molecule type" value="Genomic_DNA"/>
</dbReference>
<evidence type="ECO:0000313" key="4">
    <source>
        <dbReference type="Proteomes" id="UP001215151"/>
    </source>
</evidence>
<dbReference type="AlphaFoldDB" id="A0AAD7TNF7"/>
<name>A0AAD7TNF7_9APHY</name>
<feature type="compositionally biased region" description="Basic and acidic residues" evidence="2">
    <location>
        <begin position="170"/>
        <end position="180"/>
    </location>
</feature>
<dbReference type="GO" id="GO:0003682">
    <property type="term" value="F:chromatin binding"/>
    <property type="evidence" value="ECO:0007669"/>
    <property type="project" value="TreeGrafter"/>
</dbReference>
<feature type="region of interest" description="Disordered" evidence="2">
    <location>
        <begin position="957"/>
        <end position="976"/>
    </location>
</feature>
<feature type="compositionally biased region" description="Low complexity" evidence="2">
    <location>
        <begin position="93"/>
        <end position="114"/>
    </location>
</feature>
<dbReference type="GO" id="GO:0000796">
    <property type="term" value="C:condensin complex"/>
    <property type="evidence" value="ECO:0007669"/>
    <property type="project" value="TreeGrafter"/>
</dbReference>
<feature type="compositionally biased region" description="Polar residues" evidence="2">
    <location>
        <begin position="536"/>
        <end position="552"/>
    </location>
</feature>
<feature type="region of interest" description="Disordered" evidence="2">
    <location>
        <begin position="1"/>
        <end position="25"/>
    </location>
</feature>
<feature type="coiled-coil region" evidence="1">
    <location>
        <begin position="644"/>
        <end position="820"/>
    </location>
</feature>
<protein>
    <recommendedName>
        <fullName evidence="5">Chromo domain-containing protein</fullName>
    </recommendedName>
</protein>
<sequence length="1042" mass="115665">MSDDDSHSNASLFEEDDAETNDLGDGWYEAIDIVAERKGMYKVRWGGVDPKTGKPWEDSWVSTRDCSKQLIASWKEQQAAKKKAQAQRRKSRASNASSKGTKRSASTSTAATSRQLQQIPESPTLPTRAGPSRPSSINTIAQKRPRATRESLSADVDIQHGPSRPRKKPRIEVEVVDSRSARSTPEIQFAAVEKQSGQKAIIATDLDRKGKRKASDDTDDDGPTNHPAVPFTKRGPPRHLKRSRKSKAQEALTPDDYAGHGQDNPTVIESPLPRHDPAPSLKKPKATRAPSIPNRPVVNGKKSTEVQSRPNNSNVLAQLQDESESDDEALLNPSFLRNMVQTKPRAVPQLTAAVRQLLVQEEEENTQEANGWIPSPPRERPVSPHPRQSTNVNGNAAEAGPSRPKEKVVLQGRPSANDTFSREGIVPGTQQSVALGSPDRHRNRLSSPHHDDVPQHTLPSTPVRADSPRTCARNGSTSSVKAKMKPKRKSTKELKPVPIVTPSVFRPHLPSNDIDPIEEFSSPETEKRRREARLNLPTQESIELAQFTQDQLDSFVDWEGGQPPEDMPPSPSEENELAMSVGPQLPPPDDEPSPRQAMASLFSKQSTSREEPSADVAASPEIPLLQEFPPTSTTQRAEADSQSQLVLQHQIEELNATLGEKEEQLVQLEMQIEELQTRVSGLEAEKAEEAAAFEKELKTLQDASEEKSEQISQLESQLVELQLQVTQLTSESEHERAQHGSQIEDLRTSLEERDEQISQLEGALVELQTEIAELSAKNEALEAAQRPTSDARVATLEQELAQVRKELLTAQDESAALSARLETTTREWEQRYKYLEGDRDLFKNLYSEASTHAARLGKENLALEERATLAEGQTRDGLAMIRGTFEAQVRKLREEVAKWQGLCKVLQTKDERTNDELRRRAALEPGLRAENERLKQEAEIVREDMERMAQIIARMTGQQDALGEEDAEGEEDDTPAEQIAISSSGHAPLPPEDADDTQLVYLCQYVGDGAIMCRHTFASEQAVIEHARKLHYPELDFLGPEA</sequence>
<evidence type="ECO:0000313" key="3">
    <source>
        <dbReference type="EMBL" id="KAJ8468385.1"/>
    </source>
</evidence>
<evidence type="ECO:0000256" key="2">
    <source>
        <dbReference type="SAM" id="MobiDB-lite"/>
    </source>
</evidence>
<evidence type="ECO:0000256" key="1">
    <source>
        <dbReference type="SAM" id="Coils"/>
    </source>
</evidence>
<dbReference type="GO" id="GO:0000793">
    <property type="term" value="C:condensed chromosome"/>
    <property type="evidence" value="ECO:0007669"/>
    <property type="project" value="TreeGrafter"/>
</dbReference>
<dbReference type="GO" id="GO:0000785">
    <property type="term" value="C:chromatin"/>
    <property type="evidence" value="ECO:0007669"/>
    <property type="project" value="TreeGrafter"/>
</dbReference>
<organism evidence="3 4">
    <name type="scientific">Trametes cubensis</name>
    <dbReference type="NCBI Taxonomy" id="1111947"/>
    <lineage>
        <taxon>Eukaryota</taxon>
        <taxon>Fungi</taxon>
        <taxon>Dikarya</taxon>
        <taxon>Basidiomycota</taxon>
        <taxon>Agaricomycotina</taxon>
        <taxon>Agaricomycetes</taxon>
        <taxon>Polyporales</taxon>
        <taxon>Polyporaceae</taxon>
        <taxon>Trametes</taxon>
    </lineage>
</organism>
<feature type="compositionally biased region" description="Basic and acidic residues" evidence="2">
    <location>
        <begin position="524"/>
        <end position="533"/>
    </location>
</feature>
<feature type="compositionally biased region" description="Basic residues" evidence="2">
    <location>
        <begin position="235"/>
        <end position="246"/>
    </location>
</feature>
<dbReference type="Proteomes" id="UP001215151">
    <property type="component" value="Unassembled WGS sequence"/>
</dbReference>
<feature type="compositionally biased region" description="Acidic residues" evidence="2">
    <location>
        <begin position="962"/>
        <end position="975"/>
    </location>
</feature>
<accession>A0AAD7TNF7</accession>
<feature type="coiled-coil region" evidence="1">
    <location>
        <begin position="889"/>
        <end position="951"/>
    </location>
</feature>
<feature type="compositionally biased region" description="Polar residues" evidence="2">
    <location>
        <begin position="305"/>
        <end position="317"/>
    </location>
</feature>
<feature type="compositionally biased region" description="Polar residues" evidence="2">
    <location>
        <begin position="629"/>
        <end position="644"/>
    </location>
</feature>
<dbReference type="GO" id="GO:0007076">
    <property type="term" value="P:mitotic chromosome condensation"/>
    <property type="evidence" value="ECO:0007669"/>
    <property type="project" value="TreeGrafter"/>
</dbReference>
<feature type="compositionally biased region" description="Basic residues" evidence="2">
    <location>
        <begin position="80"/>
        <end position="92"/>
    </location>
</feature>
<keyword evidence="4" id="KW-1185">Reference proteome</keyword>
<feature type="compositionally biased region" description="Basic and acidic residues" evidence="2">
    <location>
        <begin position="205"/>
        <end position="216"/>
    </location>
</feature>
<comment type="caution">
    <text evidence="3">The sequence shown here is derived from an EMBL/GenBank/DDBJ whole genome shotgun (WGS) entry which is preliminary data.</text>
</comment>
<evidence type="ECO:0008006" key="5">
    <source>
        <dbReference type="Google" id="ProtNLM"/>
    </source>
</evidence>
<feature type="region of interest" description="Disordered" evidence="2">
    <location>
        <begin position="361"/>
        <end position="644"/>
    </location>
</feature>
<feature type="compositionally biased region" description="Polar residues" evidence="2">
    <location>
        <begin position="115"/>
        <end position="125"/>
    </location>
</feature>
<feature type="region of interest" description="Disordered" evidence="2">
    <location>
        <begin position="72"/>
        <end position="330"/>
    </location>
</feature>
<proteinExistence type="predicted"/>